<dbReference type="AlphaFoldDB" id="A0AB73IM26"/>
<accession>A0AB73IM26</accession>
<reference evidence="2" key="1">
    <citation type="submission" date="2023-07" db="EMBL/GenBank/DDBJ databases">
        <title>Sorghum-associated microbial communities from plants grown in Nebraska, USA.</title>
        <authorList>
            <person name="Schachtman D."/>
        </authorList>
    </citation>
    <scope>NUCLEOTIDE SEQUENCE</scope>
    <source>
        <strain evidence="2">DS1061</strain>
    </source>
</reference>
<feature type="domain" description="Anti-bacteriophage protein A/HamA C-terminal" evidence="1">
    <location>
        <begin position="30"/>
        <end position="258"/>
    </location>
</feature>
<protein>
    <recommendedName>
        <fullName evidence="1">Anti-bacteriophage protein A/HamA C-terminal domain-containing protein</fullName>
    </recommendedName>
</protein>
<evidence type="ECO:0000259" key="1">
    <source>
        <dbReference type="Pfam" id="PF08878"/>
    </source>
</evidence>
<organism evidence="2 3">
    <name type="scientific">Paraburkholderia caledonica</name>
    <dbReference type="NCBI Taxonomy" id="134536"/>
    <lineage>
        <taxon>Bacteria</taxon>
        <taxon>Pseudomonadati</taxon>
        <taxon>Pseudomonadota</taxon>
        <taxon>Betaproteobacteria</taxon>
        <taxon>Burkholderiales</taxon>
        <taxon>Burkholderiaceae</taxon>
        <taxon>Paraburkholderia</taxon>
    </lineage>
</organism>
<evidence type="ECO:0000313" key="3">
    <source>
        <dbReference type="Proteomes" id="UP001229486"/>
    </source>
</evidence>
<dbReference type="RefSeq" id="WP_392395781.1">
    <property type="nucleotide sequence ID" value="NZ_JAURTK010000015.1"/>
</dbReference>
<dbReference type="EMBL" id="JAURTK010000015">
    <property type="protein sequence ID" value="MDP9651067.1"/>
    <property type="molecule type" value="Genomic_DNA"/>
</dbReference>
<sequence length="265" mass="28880">MDELGFDFNTSIGWFPHQQEQPYVLVKLTAEQAQQLAAELAIAVRRCYITDAVLTERSNELGVSQGDVLASKLPDPGSTMAGDFGELLCYIYQSTKELPGTAIGAKKWRLKQDRTKPAPRSDVVHFLMPNRPNSGVEDGILCAEVKLKSTPGASAPIASAIEDCAKDRTSRLAETLVWLRERAMGESLGDIDIPLLNRFINLVDHPPVAKRYRAVAVVCESLLDQELLTAPSVASSDFTLLVIAVPNLKQTYESVFAAARAAVPV</sequence>
<name>A0AB73IM26_9BURK</name>
<gene>
    <name evidence="2" type="ORF">J2793_006542</name>
</gene>
<dbReference type="Proteomes" id="UP001229486">
    <property type="component" value="Unassembled WGS sequence"/>
</dbReference>
<comment type="caution">
    <text evidence="2">The sequence shown here is derived from an EMBL/GenBank/DDBJ whole genome shotgun (WGS) entry which is preliminary data.</text>
</comment>
<dbReference type="Pfam" id="PF08878">
    <property type="entry name" value="HamA"/>
    <property type="match status" value="1"/>
</dbReference>
<evidence type="ECO:0000313" key="2">
    <source>
        <dbReference type="EMBL" id="MDP9651067.1"/>
    </source>
</evidence>
<proteinExistence type="predicted"/>
<dbReference type="InterPro" id="IPR014976">
    <property type="entry name" value="AbpA_HamA_C"/>
</dbReference>